<keyword evidence="3" id="KW-1185">Reference proteome</keyword>
<feature type="region of interest" description="Disordered" evidence="1">
    <location>
        <begin position="99"/>
        <end position="121"/>
    </location>
</feature>
<dbReference type="GeneID" id="38780591"/>
<proteinExistence type="predicted"/>
<organism evidence="2 3">
    <name type="scientific">Sparassis crispa</name>
    <dbReference type="NCBI Taxonomy" id="139825"/>
    <lineage>
        <taxon>Eukaryota</taxon>
        <taxon>Fungi</taxon>
        <taxon>Dikarya</taxon>
        <taxon>Basidiomycota</taxon>
        <taxon>Agaricomycotina</taxon>
        <taxon>Agaricomycetes</taxon>
        <taxon>Polyporales</taxon>
        <taxon>Sparassidaceae</taxon>
        <taxon>Sparassis</taxon>
    </lineage>
</organism>
<dbReference type="AlphaFoldDB" id="A0A401GPJ1"/>
<feature type="compositionally biased region" description="Polar residues" evidence="1">
    <location>
        <begin position="71"/>
        <end position="81"/>
    </location>
</feature>
<accession>A0A401GPJ1</accession>
<dbReference type="STRING" id="139825.A0A401GPJ1"/>
<dbReference type="Proteomes" id="UP000287166">
    <property type="component" value="Unassembled WGS sequence"/>
</dbReference>
<evidence type="ECO:0000313" key="2">
    <source>
        <dbReference type="EMBL" id="GBE83674.1"/>
    </source>
</evidence>
<evidence type="ECO:0000256" key="1">
    <source>
        <dbReference type="SAM" id="MobiDB-lite"/>
    </source>
</evidence>
<dbReference type="InParanoid" id="A0A401GPJ1"/>
<name>A0A401GPJ1_9APHY</name>
<feature type="region of interest" description="Disordered" evidence="1">
    <location>
        <begin position="1"/>
        <end position="81"/>
    </location>
</feature>
<feature type="compositionally biased region" description="Polar residues" evidence="1">
    <location>
        <begin position="16"/>
        <end position="30"/>
    </location>
</feature>
<reference evidence="2 3" key="1">
    <citation type="journal article" date="2018" name="Sci. Rep.">
        <title>Genome sequence of the cauliflower mushroom Sparassis crispa (Hanabiratake) and its association with beneficial usage.</title>
        <authorList>
            <person name="Kiyama R."/>
            <person name="Furutani Y."/>
            <person name="Kawaguchi K."/>
            <person name="Nakanishi T."/>
        </authorList>
    </citation>
    <scope>NUCLEOTIDE SEQUENCE [LARGE SCALE GENOMIC DNA]</scope>
</reference>
<gene>
    <name evidence="2" type="ORF">SCP_0507290</name>
</gene>
<dbReference type="RefSeq" id="XP_027614587.1">
    <property type="nucleotide sequence ID" value="XM_027758786.1"/>
</dbReference>
<protein>
    <submittedName>
        <fullName evidence="2">Uncharacterized protein</fullName>
    </submittedName>
</protein>
<dbReference type="EMBL" id="BFAD01000005">
    <property type="protein sequence ID" value="GBE83674.1"/>
    <property type="molecule type" value="Genomic_DNA"/>
</dbReference>
<evidence type="ECO:0000313" key="3">
    <source>
        <dbReference type="Proteomes" id="UP000287166"/>
    </source>
</evidence>
<sequence>MTPATAAGVPLPASVASPSVHTRPISTKAQSVADAGANRANRIRSPKAQSRVLSPARTGGERPWSPCSVASHGQSLKSRNTQKIQCTVSRLSQNLFHKANSDALGTTPAPARRRALRDARE</sequence>
<comment type="caution">
    <text evidence="2">The sequence shown here is derived from an EMBL/GenBank/DDBJ whole genome shotgun (WGS) entry which is preliminary data.</text>
</comment>